<protein>
    <submittedName>
        <fullName evidence="2">Type II toxin-antitoxin system CcdA family antitoxin</fullName>
    </submittedName>
</protein>
<dbReference type="InterPro" id="IPR009956">
    <property type="entry name" value="Post-segregation_anti-tox_CcdA"/>
</dbReference>
<name>A0ABV7GUI6_9RHOB</name>
<reference evidence="3" key="1">
    <citation type="journal article" date="2019" name="Int. J. Syst. Evol. Microbiol.">
        <title>The Global Catalogue of Microorganisms (GCM) 10K type strain sequencing project: providing services to taxonomists for standard genome sequencing and annotation.</title>
        <authorList>
            <consortium name="The Broad Institute Genomics Platform"/>
            <consortium name="The Broad Institute Genome Sequencing Center for Infectious Disease"/>
            <person name="Wu L."/>
            <person name="Ma J."/>
        </authorList>
    </citation>
    <scope>NUCLEOTIDE SEQUENCE [LARGE SCALE GENOMIC DNA]</scope>
    <source>
        <strain evidence="3">KCTC 52366</strain>
    </source>
</reference>
<organism evidence="2 3">
    <name type="scientific">Psychromarinibacter halotolerans</name>
    <dbReference type="NCBI Taxonomy" id="1775175"/>
    <lineage>
        <taxon>Bacteria</taxon>
        <taxon>Pseudomonadati</taxon>
        <taxon>Pseudomonadota</taxon>
        <taxon>Alphaproteobacteria</taxon>
        <taxon>Rhodobacterales</taxon>
        <taxon>Paracoccaceae</taxon>
        <taxon>Psychromarinibacter</taxon>
    </lineage>
</organism>
<dbReference type="RefSeq" id="WP_275631132.1">
    <property type="nucleotide sequence ID" value="NZ_JARGYD010000001.1"/>
</dbReference>
<keyword evidence="1" id="KW-1277">Toxin-antitoxin system</keyword>
<gene>
    <name evidence="2" type="ORF">ACFOGP_14155</name>
</gene>
<comment type="caution">
    <text evidence="2">The sequence shown here is derived from an EMBL/GenBank/DDBJ whole genome shotgun (WGS) entry which is preliminary data.</text>
</comment>
<evidence type="ECO:0000313" key="3">
    <source>
        <dbReference type="Proteomes" id="UP001595632"/>
    </source>
</evidence>
<proteinExistence type="predicted"/>
<accession>A0ABV7GUI6</accession>
<keyword evidence="3" id="KW-1185">Reference proteome</keyword>
<evidence type="ECO:0000256" key="1">
    <source>
        <dbReference type="ARBA" id="ARBA00022649"/>
    </source>
</evidence>
<sequence>MARQPSEKQRTNISVDAATLDAARALGLNVSAISEAALAQAVREANAKDWAAENAEALAQRRDWLKANGLPLARHQTLKTE</sequence>
<dbReference type="Pfam" id="PF07362">
    <property type="entry name" value="CcdA"/>
    <property type="match status" value="1"/>
</dbReference>
<evidence type="ECO:0000313" key="2">
    <source>
        <dbReference type="EMBL" id="MFC3143860.1"/>
    </source>
</evidence>
<dbReference type="EMBL" id="JBHRTB010000010">
    <property type="protein sequence ID" value="MFC3143860.1"/>
    <property type="molecule type" value="Genomic_DNA"/>
</dbReference>
<dbReference type="Proteomes" id="UP001595632">
    <property type="component" value="Unassembled WGS sequence"/>
</dbReference>